<dbReference type="Proteomes" id="UP001219037">
    <property type="component" value="Chromosome"/>
</dbReference>
<dbReference type="GO" id="GO:0008168">
    <property type="term" value="F:methyltransferase activity"/>
    <property type="evidence" value="ECO:0007669"/>
    <property type="project" value="UniProtKB-KW"/>
</dbReference>
<dbReference type="InterPro" id="IPR029063">
    <property type="entry name" value="SAM-dependent_MTases_sf"/>
</dbReference>
<dbReference type="Gene3D" id="1.10.150.290">
    <property type="entry name" value="S-adenosyl-L-methionine-dependent methyltransferases"/>
    <property type="match status" value="1"/>
</dbReference>
<keyword evidence="5" id="KW-1185">Reference proteome</keyword>
<keyword evidence="1 4" id="KW-0489">Methyltransferase</keyword>
<dbReference type="InterPro" id="IPR041698">
    <property type="entry name" value="Methyltransf_25"/>
</dbReference>
<dbReference type="PANTHER" id="PTHR43861">
    <property type="entry name" value="TRANS-ACONITATE 2-METHYLTRANSFERASE-RELATED"/>
    <property type="match status" value="1"/>
</dbReference>
<evidence type="ECO:0000259" key="3">
    <source>
        <dbReference type="Pfam" id="PF13649"/>
    </source>
</evidence>
<evidence type="ECO:0000313" key="5">
    <source>
        <dbReference type="Proteomes" id="UP001219037"/>
    </source>
</evidence>
<keyword evidence="2" id="KW-0808">Transferase</keyword>
<protein>
    <submittedName>
        <fullName evidence="4">Methyltransferase domain-containing protein</fullName>
    </submittedName>
</protein>
<dbReference type="Pfam" id="PF13649">
    <property type="entry name" value="Methyltransf_25"/>
    <property type="match status" value="1"/>
</dbReference>
<dbReference type="RefSeq" id="WP_278155885.1">
    <property type="nucleotide sequence ID" value="NZ_CP121252.1"/>
</dbReference>
<dbReference type="GO" id="GO:0032259">
    <property type="term" value="P:methylation"/>
    <property type="evidence" value="ECO:0007669"/>
    <property type="project" value="UniProtKB-KW"/>
</dbReference>
<dbReference type="Gene3D" id="3.40.50.150">
    <property type="entry name" value="Vaccinia Virus protein VP39"/>
    <property type="match status" value="1"/>
</dbReference>
<dbReference type="SUPFAM" id="SSF53335">
    <property type="entry name" value="S-adenosyl-L-methionine-dependent methyltransferases"/>
    <property type="match status" value="1"/>
</dbReference>
<dbReference type="CDD" id="cd02440">
    <property type="entry name" value="AdoMet_MTases"/>
    <property type="match status" value="1"/>
</dbReference>
<feature type="domain" description="Methyltransferase" evidence="3">
    <location>
        <begin position="37"/>
        <end position="132"/>
    </location>
</feature>
<gene>
    <name evidence="4" type="ORF">P8192_07550</name>
</gene>
<proteinExistence type="predicted"/>
<dbReference type="PANTHER" id="PTHR43861:SF1">
    <property type="entry name" value="TRANS-ACONITATE 2-METHYLTRANSFERASE"/>
    <property type="match status" value="1"/>
</dbReference>
<organism evidence="4 5">
    <name type="scientific">Citricoccus muralis</name>
    <dbReference type="NCBI Taxonomy" id="169134"/>
    <lineage>
        <taxon>Bacteria</taxon>
        <taxon>Bacillati</taxon>
        <taxon>Actinomycetota</taxon>
        <taxon>Actinomycetes</taxon>
        <taxon>Micrococcales</taxon>
        <taxon>Micrococcaceae</taxon>
        <taxon>Citricoccus</taxon>
    </lineage>
</organism>
<accession>A0ABY8H3L0</accession>
<dbReference type="EMBL" id="CP121252">
    <property type="protein sequence ID" value="WFP15288.1"/>
    <property type="molecule type" value="Genomic_DNA"/>
</dbReference>
<dbReference type="InterPro" id="IPR023149">
    <property type="entry name" value="Trans_acon_MeTrfase_C"/>
</dbReference>
<name>A0ABY8H3L0_9MICC</name>
<evidence type="ECO:0000256" key="1">
    <source>
        <dbReference type="ARBA" id="ARBA00022603"/>
    </source>
</evidence>
<sequence>MHDFNWDPAQYAKFSDHRARPFKDLTSVIDAPSPKVVIDLGCGPGTMTRTLAERWPDAEVIGFDSSEDMVLAARRMQSDDPQAPKNLRFEHANATEWMPDHSVDVVVSNAMLQWIPQHRQLMSSWLKALKPGAWFGMQVPGNYAATSHAMISELARRPEYADASRGTYTRESIYTPLEYIETLIDAGLRPNVWETTYLQSLLGEEPVYAWVRGAALRPVLQGLAAADERDGTRLEEQYTREYREAMLRAYPPYEAPDGTTLTVFSMRRVFVVGQKVLDYQI</sequence>
<evidence type="ECO:0000256" key="2">
    <source>
        <dbReference type="ARBA" id="ARBA00022679"/>
    </source>
</evidence>
<reference evidence="4 5" key="1">
    <citation type="submission" date="2023-04" db="EMBL/GenBank/DDBJ databases">
        <title>Funneling lignin-derived compounds into biodiesel using alkali-halophilic Citricoccus sp. P2.</title>
        <authorList>
            <person name="Luo C.-B."/>
        </authorList>
    </citation>
    <scope>NUCLEOTIDE SEQUENCE [LARGE SCALE GENOMIC DNA]</scope>
    <source>
        <strain evidence="4 5">P2</strain>
    </source>
</reference>
<evidence type="ECO:0000313" key="4">
    <source>
        <dbReference type="EMBL" id="WFP15288.1"/>
    </source>
</evidence>